<feature type="transmembrane region" description="Helical" evidence="1">
    <location>
        <begin position="169"/>
        <end position="192"/>
    </location>
</feature>
<feature type="transmembrane region" description="Helical" evidence="1">
    <location>
        <begin position="86"/>
        <end position="104"/>
    </location>
</feature>
<dbReference type="InterPro" id="IPR046283">
    <property type="entry name" value="DUF6320"/>
</dbReference>
<dbReference type="EMBL" id="JAKEVY010000002">
    <property type="protein sequence ID" value="MCF1714612.1"/>
    <property type="molecule type" value="Genomic_DNA"/>
</dbReference>
<gene>
    <name evidence="2" type="ORF">L0U88_08245</name>
</gene>
<evidence type="ECO:0000313" key="3">
    <source>
        <dbReference type="Proteomes" id="UP001200145"/>
    </source>
</evidence>
<feature type="transmembrane region" description="Helical" evidence="1">
    <location>
        <begin position="111"/>
        <end position="130"/>
    </location>
</feature>
<proteinExistence type="predicted"/>
<keyword evidence="3" id="KW-1185">Reference proteome</keyword>
<dbReference type="RefSeq" id="WP_234865438.1">
    <property type="nucleotide sequence ID" value="NZ_JAKEVY010000002.1"/>
</dbReference>
<feature type="transmembrane region" description="Helical" evidence="1">
    <location>
        <begin position="136"/>
        <end position="157"/>
    </location>
</feature>
<keyword evidence="1" id="KW-0472">Membrane</keyword>
<reference evidence="2 3" key="1">
    <citation type="submission" date="2022-01" db="EMBL/GenBank/DDBJ databases">
        <title>Flavihumibacter sp. nov., isolated from sediment of a river.</title>
        <authorList>
            <person name="Liu H."/>
        </authorList>
    </citation>
    <scope>NUCLEOTIDE SEQUENCE [LARGE SCALE GENOMIC DNA]</scope>
    <source>
        <strain evidence="2 3">RY-1</strain>
    </source>
</reference>
<evidence type="ECO:0000313" key="2">
    <source>
        <dbReference type="EMBL" id="MCF1714612.1"/>
    </source>
</evidence>
<organism evidence="2 3">
    <name type="scientific">Flavihumibacter fluminis</name>
    <dbReference type="NCBI Taxonomy" id="2909236"/>
    <lineage>
        <taxon>Bacteria</taxon>
        <taxon>Pseudomonadati</taxon>
        <taxon>Bacteroidota</taxon>
        <taxon>Chitinophagia</taxon>
        <taxon>Chitinophagales</taxon>
        <taxon>Chitinophagaceae</taxon>
        <taxon>Flavihumibacter</taxon>
    </lineage>
</organism>
<evidence type="ECO:0000256" key="1">
    <source>
        <dbReference type="SAM" id="Phobius"/>
    </source>
</evidence>
<keyword evidence="1" id="KW-0812">Transmembrane</keyword>
<comment type="caution">
    <text evidence="2">The sequence shown here is derived from an EMBL/GenBank/DDBJ whole genome shotgun (WGS) entry which is preliminary data.</text>
</comment>
<feature type="transmembrane region" description="Helical" evidence="1">
    <location>
        <begin position="198"/>
        <end position="220"/>
    </location>
</feature>
<keyword evidence="1" id="KW-1133">Transmembrane helix</keyword>
<dbReference type="Proteomes" id="UP001200145">
    <property type="component" value="Unassembled WGS sequence"/>
</dbReference>
<accession>A0ABS9BFY7</accession>
<name>A0ABS9BFY7_9BACT</name>
<dbReference type="Pfam" id="PF19845">
    <property type="entry name" value="DUF6320"/>
    <property type="match status" value="1"/>
</dbReference>
<sequence>MNICRNCGVELEETMTVCPLCRQATGNSEIASIPDTAGKEFIVYGKKMSPPEKKFTWEIISLILLSSIVAAIVIDCILNSNITWSEYPAAICLTVFSYISMFTFWQQRTTFQLAGGLTLSIILLFLFDLITDGINWSIKVGIPLIFAATFLAAILIKIIRHSKYKGINLIAYVFLGAAILCILIDGILYYYLRGIFHIDWSLLVAACTIPVVIVLFFVHFRMKKGRSLKKTFHI</sequence>
<protein>
    <submittedName>
        <fullName evidence="2">DUF6320 domain-containing protein</fullName>
    </submittedName>
</protein>
<feature type="transmembrane region" description="Helical" evidence="1">
    <location>
        <begin position="55"/>
        <end position="74"/>
    </location>
</feature>